<gene>
    <name evidence="2" type="ORF">BDV96DRAFT_567481</name>
</gene>
<feature type="chain" id="PRO_5025546696" description="Granulins domain-containing protein" evidence="1">
    <location>
        <begin position="19"/>
        <end position="77"/>
    </location>
</feature>
<reference evidence="2" key="1">
    <citation type="journal article" date="2020" name="Stud. Mycol.">
        <title>101 Dothideomycetes genomes: a test case for predicting lifestyles and emergence of pathogens.</title>
        <authorList>
            <person name="Haridas S."/>
            <person name="Albert R."/>
            <person name="Binder M."/>
            <person name="Bloem J."/>
            <person name="Labutti K."/>
            <person name="Salamov A."/>
            <person name="Andreopoulos B."/>
            <person name="Baker S."/>
            <person name="Barry K."/>
            <person name="Bills G."/>
            <person name="Bluhm B."/>
            <person name="Cannon C."/>
            <person name="Castanera R."/>
            <person name="Culley D."/>
            <person name="Daum C."/>
            <person name="Ezra D."/>
            <person name="Gonzalez J."/>
            <person name="Henrissat B."/>
            <person name="Kuo A."/>
            <person name="Liang C."/>
            <person name="Lipzen A."/>
            <person name="Lutzoni F."/>
            <person name="Magnuson J."/>
            <person name="Mondo S."/>
            <person name="Nolan M."/>
            <person name="Ohm R."/>
            <person name="Pangilinan J."/>
            <person name="Park H.-J."/>
            <person name="Ramirez L."/>
            <person name="Alfaro M."/>
            <person name="Sun H."/>
            <person name="Tritt A."/>
            <person name="Yoshinaga Y."/>
            <person name="Zwiers L.-H."/>
            <person name="Turgeon B."/>
            <person name="Goodwin S."/>
            <person name="Spatafora J."/>
            <person name="Crous P."/>
            <person name="Grigoriev I."/>
        </authorList>
    </citation>
    <scope>NUCLEOTIDE SEQUENCE</scope>
    <source>
        <strain evidence="2">CBS 627.86</strain>
    </source>
</reference>
<evidence type="ECO:0000313" key="3">
    <source>
        <dbReference type="Proteomes" id="UP000799770"/>
    </source>
</evidence>
<dbReference type="AlphaFoldDB" id="A0A6A5ZIX6"/>
<feature type="signal peptide" evidence="1">
    <location>
        <begin position="1"/>
        <end position="18"/>
    </location>
</feature>
<dbReference type="Proteomes" id="UP000799770">
    <property type="component" value="Unassembled WGS sequence"/>
</dbReference>
<organism evidence="2 3">
    <name type="scientific">Lophiotrema nucula</name>
    <dbReference type="NCBI Taxonomy" id="690887"/>
    <lineage>
        <taxon>Eukaryota</taxon>
        <taxon>Fungi</taxon>
        <taxon>Dikarya</taxon>
        <taxon>Ascomycota</taxon>
        <taxon>Pezizomycotina</taxon>
        <taxon>Dothideomycetes</taxon>
        <taxon>Pleosporomycetidae</taxon>
        <taxon>Pleosporales</taxon>
        <taxon>Lophiotremataceae</taxon>
        <taxon>Lophiotrema</taxon>
    </lineage>
</organism>
<keyword evidence="1" id="KW-0732">Signal</keyword>
<accession>A0A6A5ZIX6</accession>
<evidence type="ECO:0000313" key="2">
    <source>
        <dbReference type="EMBL" id="KAF2119389.1"/>
    </source>
</evidence>
<evidence type="ECO:0008006" key="4">
    <source>
        <dbReference type="Google" id="ProtNLM"/>
    </source>
</evidence>
<proteinExistence type="predicted"/>
<keyword evidence="3" id="KW-1185">Reference proteome</keyword>
<dbReference type="EMBL" id="ML977315">
    <property type="protein sequence ID" value="KAF2119389.1"/>
    <property type="molecule type" value="Genomic_DNA"/>
</dbReference>
<evidence type="ECO:0000256" key="1">
    <source>
        <dbReference type="SAM" id="SignalP"/>
    </source>
</evidence>
<sequence length="77" mass="8416">MLVTKFFLAVSMATFTFAKPQAKHEVISTSPWHGRSLDSRCNQPGNKWYCCCNESGCTNSADCCANGTCCDFVYACG</sequence>
<name>A0A6A5ZIX6_9PLEO</name>
<protein>
    <recommendedName>
        <fullName evidence="4">Granulins domain-containing protein</fullName>
    </recommendedName>
</protein>